<organism evidence="2 3">
    <name type="scientific">Trapa incisa</name>
    <dbReference type="NCBI Taxonomy" id="236973"/>
    <lineage>
        <taxon>Eukaryota</taxon>
        <taxon>Viridiplantae</taxon>
        <taxon>Streptophyta</taxon>
        <taxon>Embryophyta</taxon>
        <taxon>Tracheophyta</taxon>
        <taxon>Spermatophyta</taxon>
        <taxon>Magnoliopsida</taxon>
        <taxon>eudicotyledons</taxon>
        <taxon>Gunneridae</taxon>
        <taxon>Pentapetalae</taxon>
        <taxon>rosids</taxon>
        <taxon>malvids</taxon>
        <taxon>Myrtales</taxon>
        <taxon>Lythraceae</taxon>
        <taxon>Trapa</taxon>
    </lineage>
</organism>
<protein>
    <submittedName>
        <fullName evidence="2">Uncharacterized protein</fullName>
    </submittedName>
</protein>
<reference evidence="2 3" key="1">
    <citation type="journal article" date="2023" name="Hortic Res">
        <title>Pangenome of water caltrop reveals structural variations and asymmetric subgenome divergence after allopolyploidization.</title>
        <authorList>
            <person name="Zhang X."/>
            <person name="Chen Y."/>
            <person name="Wang L."/>
            <person name="Yuan Y."/>
            <person name="Fang M."/>
            <person name="Shi L."/>
            <person name="Lu R."/>
            <person name="Comes H.P."/>
            <person name="Ma Y."/>
            <person name="Chen Y."/>
            <person name="Huang G."/>
            <person name="Zhou Y."/>
            <person name="Zheng Z."/>
            <person name="Qiu Y."/>
        </authorList>
    </citation>
    <scope>NUCLEOTIDE SEQUENCE [LARGE SCALE GENOMIC DNA]</scope>
    <source>
        <tissue evidence="2">Roots</tissue>
    </source>
</reference>
<comment type="caution">
    <text evidence="2">The sequence shown here is derived from an EMBL/GenBank/DDBJ whole genome shotgun (WGS) entry which is preliminary data.</text>
</comment>
<sequence length="133" mass="14016">MANGEDKENGDEARTGPEARGSVRALGSCTQSPEVASEADIVPCSVSVRGGARRAIEELGCSGDRADHAVRVCVYAAGDLPGYDALRICHFLHGLHVDALGVRADDSPLCGRDSFRSYCVRKVHSSLCDGSKP</sequence>
<evidence type="ECO:0000256" key="1">
    <source>
        <dbReference type="SAM" id="MobiDB-lite"/>
    </source>
</evidence>
<proteinExistence type="predicted"/>
<accession>A0AAN7QD77</accession>
<dbReference type="Proteomes" id="UP001345219">
    <property type="component" value="Chromosome 11"/>
</dbReference>
<feature type="compositionally biased region" description="Basic and acidic residues" evidence="1">
    <location>
        <begin position="1"/>
        <end position="17"/>
    </location>
</feature>
<dbReference type="EMBL" id="JAXIOK010000008">
    <property type="protein sequence ID" value="KAK4763953.1"/>
    <property type="molecule type" value="Genomic_DNA"/>
</dbReference>
<dbReference type="AlphaFoldDB" id="A0AAN7QD77"/>
<evidence type="ECO:0000313" key="2">
    <source>
        <dbReference type="EMBL" id="KAK4763953.1"/>
    </source>
</evidence>
<name>A0AAN7QD77_9MYRT</name>
<feature type="region of interest" description="Disordered" evidence="1">
    <location>
        <begin position="1"/>
        <end position="27"/>
    </location>
</feature>
<evidence type="ECO:0000313" key="3">
    <source>
        <dbReference type="Proteomes" id="UP001345219"/>
    </source>
</evidence>
<gene>
    <name evidence="2" type="ORF">SAY87_013391</name>
</gene>
<keyword evidence="3" id="KW-1185">Reference proteome</keyword>